<organism evidence="1 2">
    <name type="scientific">Auriscalpium vulgare</name>
    <dbReference type="NCBI Taxonomy" id="40419"/>
    <lineage>
        <taxon>Eukaryota</taxon>
        <taxon>Fungi</taxon>
        <taxon>Dikarya</taxon>
        <taxon>Basidiomycota</taxon>
        <taxon>Agaricomycotina</taxon>
        <taxon>Agaricomycetes</taxon>
        <taxon>Russulales</taxon>
        <taxon>Auriscalpiaceae</taxon>
        <taxon>Auriscalpium</taxon>
    </lineage>
</organism>
<comment type="caution">
    <text evidence="1">The sequence shown here is derived from an EMBL/GenBank/DDBJ whole genome shotgun (WGS) entry which is preliminary data.</text>
</comment>
<gene>
    <name evidence="1" type="ORF">FA95DRAFT_1638425</name>
</gene>
<name>A0ACB8RDI7_9AGAM</name>
<evidence type="ECO:0000313" key="1">
    <source>
        <dbReference type="EMBL" id="KAI0042052.1"/>
    </source>
</evidence>
<dbReference type="Proteomes" id="UP000814033">
    <property type="component" value="Unassembled WGS sequence"/>
</dbReference>
<sequence>MKGLLHVASIVAGAYAASPPVRVSLRSSWAAPPYLLELIETLALDDPGAFFPLLDDLTDPKNLPGAWTPEMLREEAFHSATAKQYLSNPGSHQIQHLELGLHSTTPKIEAFYQYYRDTAEVRAAARDAESCGSWVDWYGELVCDPQRLEEVVNGEAPDAIEESTSNSPSAPHVLPFDHVYPHPESISLAPNRTAILYADITSPNFRALHSHLYSLSKGNTPQLQYVFRPIPKANGNAPHTSLSGFGVALDLKKMDYLALDDRHTHRGSDSGEDARERLMDVHPEADHVLPLLERYELNTTLDAAVPLTEDELSRLGSQAIQLVKDSVTPLATLKQLVQDFPKYAASLARRVVVDGAITEEIAQNAFKIQPGAISVWLNGAVVSDGDMNPFSILDLIKKEREIVTTLTAVGVEPSEVVDVLTHPALTAASASRAFDDVFDASDRPEDGDLIIYWNDIEKDSRYARWQTSLYALMRPMYPGQVPGIKLNLFHTILAMDLSKTDSLQFLTNTVTMVISRLFPVRFGLVPLLETDASAKAAKLFYYTVENYGRSKTVELFKQIAELPTSINGRVDLVGARALFEEVLGTAELKDGGVALDFDAVVDSEVDTRLEKARAYASRLGLAASGTRGHVFINGQYYVLDDTFLTQLQGGVTKALVHLQEAMYAGTLSEESTPTISTYFYDLPEAHTRRNPHIVPSTNAGGARMISTRILQQHTGFRFGDESFIYSPAEQVPSSIYLVADLDTEEGLGMVQTALTFLESPRSRSRVTFVHNPTSSSSEIHPLRRVSALFSHLIYQEQLGSISPQLLLQALGLHTRQGEEGQKVLSPAASLDKIMGGVDVEDVNVENYEDYIRTSAQVVKRLGLLPGSTVLVLNGRIVGPLSPGDFNVDDIHLLEGYEMAKRIEPVITALKAHALGALARFEERHARAHLISQASSLISSLQVAHAAAANQQRTFRTQSYATLDGKHTTFSIGDRQEAIHRFVVVLDPLSEQAQRYTSLFEWLSEIPTVHVEFYLQPAPYDELPLKRFYRYNLLTKHRFNKDGEEIVPEAVFRDLPVDPIYTLALDEPTSWLVRPKKALYDLDNIQLGVLTGDDRHNGVEAIFELDYLVAGGHARESNTNSPPRGVQLQLTTSDSAPVDDTLVVANLGYLQFKVKPGVYQLEIREGRGREVFKLESAGNTGWDSGTVDAVGSEITVTSFKGLTLYPRLARLPGKETADVLEEEEEEKEPVGLVDDVVTRITSLFRHKEAPSTSVSTSRHADINIFTVASGLLYERFASIMILSVLRNTKHSVKFWFIENFLSPSFLEFIPHFAEEYGFQYELVTYKWPTWLRRQKEKQRIIWAYKILFLDVLFPMDLDKVIFVDADQIVRADLKELIDLDLQGAPYGYTPMGDDNTDMEGYRFWKTGYWADFLRGRPYHISALYVVDLVRFRQMAAGDILRSQYQQLSADPNSLANLDQGKCDTTCIHTSYLPNNLQGHIPIYSLHEDWLWCETWCTKDRLNRAKTIDLCQNPLTKEPKLSRARQIPEWEVYDSEIAGFARRLADEGRILGSAAVADINELANAGVTAPPAVTDAAEEADEAQESIAPPLRDEL</sequence>
<reference evidence="1" key="2">
    <citation type="journal article" date="2022" name="New Phytol.">
        <title>Evolutionary transition to the ectomycorrhizal habit in the genomes of a hyperdiverse lineage of mushroom-forming fungi.</title>
        <authorList>
            <person name="Looney B."/>
            <person name="Miyauchi S."/>
            <person name="Morin E."/>
            <person name="Drula E."/>
            <person name="Courty P.E."/>
            <person name="Kohler A."/>
            <person name="Kuo A."/>
            <person name="LaButti K."/>
            <person name="Pangilinan J."/>
            <person name="Lipzen A."/>
            <person name="Riley R."/>
            <person name="Andreopoulos W."/>
            <person name="He G."/>
            <person name="Johnson J."/>
            <person name="Nolan M."/>
            <person name="Tritt A."/>
            <person name="Barry K.W."/>
            <person name="Grigoriev I.V."/>
            <person name="Nagy L.G."/>
            <person name="Hibbett D."/>
            <person name="Henrissat B."/>
            <person name="Matheny P.B."/>
            <person name="Labbe J."/>
            <person name="Martin F.M."/>
        </authorList>
    </citation>
    <scope>NUCLEOTIDE SEQUENCE</scope>
    <source>
        <strain evidence="1">FP105234-sp</strain>
    </source>
</reference>
<dbReference type="EMBL" id="MU276086">
    <property type="protein sequence ID" value="KAI0042052.1"/>
    <property type="molecule type" value="Genomic_DNA"/>
</dbReference>
<protein>
    <submittedName>
        <fullName evidence="1">Glycosyltransferase family 24 protein</fullName>
    </submittedName>
</protein>
<reference evidence="1" key="1">
    <citation type="submission" date="2021-02" db="EMBL/GenBank/DDBJ databases">
        <authorList>
            <consortium name="DOE Joint Genome Institute"/>
            <person name="Ahrendt S."/>
            <person name="Looney B.P."/>
            <person name="Miyauchi S."/>
            <person name="Morin E."/>
            <person name="Drula E."/>
            <person name="Courty P.E."/>
            <person name="Chicoki N."/>
            <person name="Fauchery L."/>
            <person name="Kohler A."/>
            <person name="Kuo A."/>
            <person name="Labutti K."/>
            <person name="Pangilinan J."/>
            <person name="Lipzen A."/>
            <person name="Riley R."/>
            <person name="Andreopoulos W."/>
            <person name="He G."/>
            <person name="Johnson J."/>
            <person name="Barry K.W."/>
            <person name="Grigoriev I.V."/>
            <person name="Nagy L."/>
            <person name="Hibbett D."/>
            <person name="Henrissat B."/>
            <person name="Matheny P.B."/>
            <person name="Labbe J."/>
            <person name="Martin F."/>
        </authorList>
    </citation>
    <scope>NUCLEOTIDE SEQUENCE</scope>
    <source>
        <strain evidence="1">FP105234-sp</strain>
    </source>
</reference>
<proteinExistence type="predicted"/>
<accession>A0ACB8RDI7</accession>
<evidence type="ECO:0000313" key="2">
    <source>
        <dbReference type="Proteomes" id="UP000814033"/>
    </source>
</evidence>
<keyword evidence="2" id="KW-1185">Reference proteome</keyword>